<proteinExistence type="predicted"/>
<evidence type="ECO:0000313" key="3">
    <source>
        <dbReference type="WBParaSite" id="TREG1_136450.1"/>
    </source>
</evidence>
<evidence type="ECO:0000256" key="1">
    <source>
        <dbReference type="SAM" id="MobiDB-lite"/>
    </source>
</evidence>
<dbReference type="Proteomes" id="UP000050795">
    <property type="component" value="Unassembled WGS sequence"/>
</dbReference>
<reference evidence="3" key="2">
    <citation type="submission" date="2023-11" db="UniProtKB">
        <authorList>
            <consortium name="WormBaseParasite"/>
        </authorList>
    </citation>
    <scope>IDENTIFICATION</scope>
</reference>
<reference evidence="2" key="1">
    <citation type="submission" date="2022-06" db="EMBL/GenBank/DDBJ databases">
        <authorList>
            <person name="Berger JAMES D."/>
            <person name="Berger JAMES D."/>
        </authorList>
    </citation>
    <scope>NUCLEOTIDE SEQUENCE [LARGE SCALE GENOMIC DNA]</scope>
</reference>
<dbReference type="WBParaSite" id="TREG1_136450.1">
    <property type="protein sequence ID" value="TREG1_136450.1"/>
    <property type="gene ID" value="TREG1_136450"/>
</dbReference>
<feature type="region of interest" description="Disordered" evidence="1">
    <location>
        <begin position="551"/>
        <end position="570"/>
    </location>
</feature>
<evidence type="ECO:0000313" key="2">
    <source>
        <dbReference type="Proteomes" id="UP000050795"/>
    </source>
</evidence>
<protein>
    <submittedName>
        <fullName evidence="3">Uncharacterized protein</fullName>
    </submittedName>
</protein>
<name>A0AA85J7Z8_TRIRE</name>
<feature type="compositionally biased region" description="Basic and acidic residues" evidence="1">
    <location>
        <begin position="580"/>
        <end position="591"/>
    </location>
</feature>
<sequence length="598" mass="66813">MAFYEDLKASLPCVTQSSSLNWVDCQSTDTYPTDIYRDDITFSNLFSEDILVHSSNTVHPIISSSSAVAADDDDDVDDDDNGDANMLCTLQYGTGNNPSVYTTSSECDHYKKCRSYSEYDLFPIKSRHYDDEDYKSHRHSLYPSKRQPGKHLISRKGRRFKEQLLTTRETDKTNNNNNKNNNFSSSNNLFNPLPCENSTDPLSSIPIEIDEQNTQPFITNLISSDYSHPKDEMSIPPITSEQFATATTTRTTTIIHNDEDKYSIISVMNSYQLDPASPSLADKACTLSQLAKSRRYIIDSWCILPVSNQKIHSNIFLSNDTILGKHSSSSASPSSYSSWSASSSSSSSSSSPSPSSLISSLSALNVNCDSSIYRSSLDLLKSSSSSYIHYRDHPMSSLDHIRKIRRRSKRRIRPLSSFFQPSLTKVSEEGSSISSTDSGSDSLPSDTQHPIKDNNNNSSKDFKELQDLFPSLSVSIYDYKRRHESPPDRQSKSSNMAFEISPSQNLLSSLETSKVNDNHHCGDTGDSISNQQYDEELIKSLEVTTHNLNANNYYENNNDENNRDVTDGTTAGDHVISNKCDNDATEGDKSSRALFPRI</sequence>
<organism evidence="2 3">
    <name type="scientific">Trichobilharzia regenti</name>
    <name type="common">Nasal bird schistosome</name>
    <dbReference type="NCBI Taxonomy" id="157069"/>
    <lineage>
        <taxon>Eukaryota</taxon>
        <taxon>Metazoa</taxon>
        <taxon>Spiralia</taxon>
        <taxon>Lophotrochozoa</taxon>
        <taxon>Platyhelminthes</taxon>
        <taxon>Trematoda</taxon>
        <taxon>Digenea</taxon>
        <taxon>Strigeidida</taxon>
        <taxon>Schistosomatoidea</taxon>
        <taxon>Schistosomatidae</taxon>
        <taxon>Trichobilharzia</taxon>
    </lineage>
</organism>
<keyword evidence="2" id="KW-1185">Reference proteome</keyword>
<dbReference type="AlphaFoldDB" id="A0AA85J7Z8"/>
<feature type="compositionally biased region" description="Low complexity" evidence="1">
    <location>
        <begin position="174"/>
        <end position="191"/>
    </location>
</feature>
<accession>A0AA85J7Z8</accession>
<feature type="region of interest" description="Disordered" evidence="1">
    <location>
        <begin position="579"/>
        <end position="598"/>
    </location>
</feature>
<feature type="region of interest" description="Disordered" evidence="1">
    <location>
        <begin position="166"/>
        <end position="191"/>
    </location>
</feature>
<feature type="compositionally biased region" description="Low complexity" evidence="1">
    <location>
        <begin position="429"/>
        <end position="459"/>
    </location>
</feature>
<feature type="region of interest" description="Disordered" evidence="1">
    <location>
        <begin position="429"/>
        <end position="462"/>
    </location>
</feature>